<evidence type="ECO:0000256" key="1">
    <source>
        <dbReference type="SAM" id="Phobius"/>
    </source>
</evidence>
<organism evidence="2 3">
    <name type="scientific">Alkaliphilus peptidifermentans DSM 18978</name>
    <dbReference type="NCBI Taxonomy" id="1120976"/>
    <lineage>
        <taxon>Bacteria</taxon>
        <taxon>Bacillati</taxon>
        <taxon>Bacillota</taxon>
        <taxon>Clostridia</taxon>
        <taxon>Peptostreptococcales</taxon>
        <taxon>Natronincolaceae</taxon>
        <taxon>Alkaliphilus</taxon>
    </lineage>
</organism>
<protein>
    <recommendedName>
        <fullName evidence="4">DUF2933 domain-containing protein</fullName>
    </recommendedName>
</protein>
<evidence type="ECO:0000313" key="3">
    <source>
        <dbReference type="Proteomes" id="UP000198636"/>
    </source>
</evidence>
<sequence>MNHNEHGKKHGILMILCCLIPLLLILAIPRFGIELGPLTRLAPFAMILICPLMHIGMMFFMFKGKKGDCHQENPQSK</sequence>
<dbReference type="RefSeq" id="WP_091540641.1">
    <property type="nucleotide sequence ID" value="NZ_FMUS01000004.1"/>
</dbReference>
<name>A0A1G5DQI2_9FIRM</name>
<reference evidence="2 3" key="1">
    <citation type="submission" date="2016-10" db="EMBL/GenBank/DDBJ databases">
        <authorList>
            <person name="de Groot N.N."/>
        </authorList>
    </citation>
    <scope>NUCLEOTIDE SEQUENCE [LARGE SCALE GENOMIC DNA]</scope>
    <source>
        <strain evidence="2 3">DSM 18978</strain>
    </source>
</reference>
<evidence type="ECO:0008006" key="4">
    <source>
        <dbReference type="Google" id="ProtNLM"/>
    </source>
</evidence>
<keyword evidence="1" id="KW-1133">Transmembrane helix</keyword>
<feature type="transmembrane region" description="Helical" evidence="1">
    <location>
        <begin position="41"/>
        <end position="62"/>
    </location>
</feature>
<evidence type="ECO:0000313" key="2">
    <source>
        <dbReference type="EMBL" id="SCY16976.1"/>
    </source>
</evidence>
<dbReference type="Proteomes" id="UP000198636">
    <property type="component" value="Unassembled WGS sequence"/>
</dbReference>
<dbReference type="AlphaFoldDB" id="A0A1G5DQI2"/>
<keyword evidence="1" id="KW-0812">Transmembrane</keyword>
<keyword evidence="3" id="KW-1185">Reference proteome</keyword>
<dbReference type="EMBL" id="FMUS01000004">
    <property type="protein sequence ID" value="SCY16976.1"/>
    <property type="molecule type" value="Genomic_DNA"/>
</dbReference>
<feature type="transmembrane region" description="Helical" evidence="1">
    <location>
        <begin position="12"/>
        <end position="29"/>
    </location>
</feature>
<proteinExistence type="predicted"/>
<keyword evidence="1" id="KW-0472">Membrane</keyword>
<accession>A0A1G5DQI2</accession>
<gene>
    <name evidence="2" type="ORF">SAMN03080606_00982</name>
</gene>
<dbReference type="STRING" id="1120976.SAMN03080606_00982"/>